<keyword evidence="2" id="KW-0472">Membrane</keyword>
<keyword evidence="2" id="KW-0812">Transmembrane</keyword>
<dbReference type="EMBL" id="LFIV01000048">
    <property type="protein sequence ID" value="KZL73133.1"/>
    <property type="molecule type" value="Genomic_DNA"/>
</dbReference>
<name>A0A166U9G6_9PEZI</name>
<dbReference type="AlphaFoldDB" id="A0A166U9G6"/>
<gene>
    <name evidence="3" type="ORF">CT0861_11130</name>
</gene>
<keyword evidence="2" id="KW-1133">Transmembrane helix</keyword>
<dbReference type="STRING" id="708197.A0A166U9G6"/>
<sequence length="284" mass="30091">MMATIIRNVQTPLTKTLKGADTCGFMPFPVTTLSAWTPIQNAAPPGPIKVVIPQSPLHASRPPHWQGHAGLMNYVASYTACWTWLSAEDTRTFTLFYCNTVSGVGNLMADSNTGKPRSGTTRSSTTNMPGTTMDTTATASSTEIYTTTSVATILSRTRLIVPGPTSEVPEGGGEASTGAVVGSIVGALAFVGMLLGAAFFVWVRSRNKKRGEVLQKDSISPVTEPDGIVMVPYRSSTSVPVPSSYDVQLPRGTEGITSEAGSGPPRRPTRSPERKINVTEGGWI</sequence>
<evidence type="ECO:0000256" key="1">
    <source>
        <dbReference type="SAM" id="MobiDB-lite"/>
    </source>
</evidence>
<evidence type="ECO:0000313" key="3">
    <source>
        <dbReference type="EMBL" id="KZL73133.1"/>
    </source>
</evidence>
<dbReference type="CDD" id="cd12087">
    <property type="entry name" value="TM_EGFR-like"/>
    <property type="match status" value="1"/>
</dbReference>
<reference evidence="3 4" key="1">
    <citation type="submission" date="2015-06" db="EMBL/GenBank/DDBJ databases">
        <title>Survival trade-offs in plant roots during colonization by closely related pathogenic and mutualistic fungi.</title>
        <authorList>
            <person name="Hacquard S."/>
            <person name="Kracher B."/>
            <person name="Hiruma K."/>
            <person name="Weinman A."/>
            <person name="Muench P."/>
            <person name="Garrido Oter R."/>
            <person name="Ver Loren van Themaat E."/>
            <person name="Dallerey J.-F."/>
            <person name="Damm U."/>
            <person name="Henrissat B."/>
            <person name="Lespinet O."/>
            <person name="Thon M."/>
            <person name="Kemen E."/>
            <person name="McHardy A.C."/>
            <person name="Schulze-Lefert P."/>
            <person name="O'Connell R.J."/>
        </authorList>
    </citation>
    <scope>NUCLEOTIDE SEQUENCE [LARGE SCALE GENOMIC DNA]</scope>
    <source>
        <strain evidence="3 4">0861</strain>
    </source>
</reference>
<dbReference type="Proteomes" id="UP000076552">
    <property type="component" value="Unassembled WGS sequence"/>
</dbReference>
<feature type="transmembrane region" description="Helical" evidence="2">
    <location>
        <begin position="179"/>
        <end position="203"/>
    </location>
</feature>
<comment type="caution">
    <text evidence="3">The sequence shown here is derived from an EMBL/GenBank/DDBJ whole genome shotgun (WGS) entry which is preliminary data.</text>
</comment>
<accession>A0A166U9G6</accession>
<feature type="region of interest" description="Disordered" evidence="1">
    <location>
        <begin position="109"/>
        <end position="135"/>
    </location>
</feature>
<keyword evidence="4" id="KW-1185">Reference proteome</keyword>
<evidence type="ECO:0000256" key="2">
    <source>
        <dbReference type="SAM" id="Phobius"/>
    </source>
</evidence>
<protein>
    <submittedName>
        <fullName evidence="3">Uncharacterized protein</fullName>
    </submittedName>
</protein>
<proteinExistence type="predicted"/>
<feature type="compositionally biased region" description="Low complexity" evidence="1">
    <location>
        <begin position="124"/>
        <end position="135"/>
    </location>
</feature>
<feature type="region of interest" description="Disordered" evidence="1">
    <location>
        <begin position="237"/>
        <end position="284"/>
    </location>
</feature>
<feature type="compositionally biased region" description="Polar residues" evidence="1">
    <location>
        <begin position="109"/>
        <end position="123"/>
    </location>
</feature>
<evidence type="ECO:0000313" key="4">
    <source>
        <dbReference type="Proteomes" id="UP000076552"/>
    </source>
</evidence>
<organism evidence="3 4">
    <name type="scientific">Colletotrichum tofieldiae</name>
    <dbReference type="NCBI Taxonomy" id="708197"/>
    <lineage>
        <taxon>Eukaryota</taxon>
        <taxon>Fungi</taxon>
        <taxon>Dikarya</taxon>
        <taxon>Ascomycota</taxon>
        <taxon>Pezizomycotina</taxon>
        <taxon>Sordariomycetes</taxon>
        <taxon>Hypocreomycetidae</taxon>
        <taxon>Glomerellales</taxon>
        <taxon>Glomerellaceae</taxon>
        <taxon>Colletotrichum</taxon>
        <taxon>Colletotrichum spaethianum species complex</taxon>
    </lineage>
</organism>